<evidence type="ECO:0000256" key="2">
    <source>
        <dbReference type="SAM" id="MobiDB-lite"/>
    </source>
</evidence>
<name>A0ABD3QWI6_9STRA</name>
<evidence type="ECO:0000313" key="3">
    <source>
        <dbReference type="EMBL" id="KAL3804635.1"/>
    </source>
</evidence>
<keyword evidence="1" id="KW-0175">Coiled coil</keyword>
<evidence type="ECO:0000256" key="1">
    <source>
        <dbReference type="SAM" id="Coils"/>
    </source>
</evidence>
<comment type="caution">
    <text evidence="3">The sequence shown here is derived from an EMBL/GenBank/DDBJ whole genome shotgun (WGS) entry which is preliminary data.</text>
</comment>
<dbReference type="EMBL" id="JABMIG020000006">
    <property type="protein sequence ID" value="KAL3804635.1"/>
    <property type="molecule type" value="Genomic_DNA"/>
</dbReference>
<feature type="compositionally biased region" description="Polar residues" evidence="2">
    <location>
        <begin position="1"/>
        <end position="11"/>
    </location>
</feature>
<proteinExistence type="predicted"/>
<feature type="coiled-coil region" evidence="1">
    <location>
        <begin position="87"/>
        <end position="156"/>
    </location>
</feature>
<feature type="compositionally biased region" description="Low complexity" evidence="2">
    <location>
        <begin position="34"/>
        <end position="57"/>
    </location>
</feature>
<accession>A0ABD3QWI6</accession>
<protein>
    <submittedName>
        <fullName evidence="3">Uncharacterized protein</fullName>
    </submittedName>
</protein>
<reference evidence="3 4" key="1">
    <citation type="journal article" date="2020" name="G3 (Bethesda)">
        <title>Improved Reference Genome for Cyclotella cryptica CCMP332, a Model for Cell Wall Morphogenesis, Salinity Adaptation, and Lipid Production in Diatoms (Bacillariophyta).</title>
        <authorList>
            <person name="Roberts W.R."/>
            <person name="Downey K.M."/>
            <person name="Ruck E.C."/>
            <person name="Traller J.C."/>
            <person name="Alverson A.J."/>
        </authorList>
    </citation>
    <scope>NUCLEOTIDE SEQUENCE [LARGE SCALE GENOMIC DNA]</scope>
    <source>
        <strain evidence="3 4">CCMP332</strain>
    </source>
</reference>
<evidence type="ECO:0000313" key="4">
    <source>
        <dbReference type="Proteomes" id="UP001516023"/>
    </source>
</evidence>
<dbReference type="Proteomes" id="UP001516023">
    <property type="component" value="Unassembled WGS sequence"/>
</dbReference>
<sequence>MNVSDPTSFESPSAMHSPRSKGTSSHSGRVGLGSTATSTRSSTTRLVGHPVSPSGSVSGSGGEVRGDEPSLGKFTQSLAEWLTAKFSDLLDQERKKYEHKLDTKDEEMTDLHSKISKLTGYVGDLSENLRELEEKNIKLERELHLQNKEMVRIEAESASMKAFMKASLNL</sequence>
<dbReference type="AlphaFoldDB" id="A0ABD3QWI6"/>
<keyword evidence="4" id="KW-1185">Reference proteome</keyword>
<gene>
    <name evidence="3" type="ORF">HJC23_008450</name>
</gene>
<organism evidence="3 4">
    <name type="scientific">Cyclotella cryptica</name>
    <dbReference type="NCBI Taxonomy" id="29204"/>
    <lineage>
        <taxon>Eukaryota</taxon>
        <taxon>Sar</taxon>
        <taxon>Stramenopiles</taxon>
        <taxon>Ochrophyta</taxon>
        <taxon>Bacillariophyta</taxon>
        <taxon>Coscinodiscophyceae</taxon>
        <taxon>Thalassiosirophycidae</taxon>
        <taxon>Stephanodiscales</taxon>
        <taxon>Stephanodiscaceae</taxon>
        <taxon>Cyclotella</taxon>
    </lineage>
</organism>
<feature type="region of interest" description="Disordered" evidence="2">
    <location>
        <begin position="1"/>
        <end position="70"/>
    </location>
</feature>